<evidence type="ECO:0000256" key="1">
    <source>
        <dbReference type="ARBA" id="ARBA00022478"/>
    </source>
</evidence>
<dbReference type="PIRSF" id="PIRSF002811">
    <property type="entry name" value="DnaG"/>
    <property type="match status" value="1"/>
</dbReference>
<keyword evidence="5 12" id="KW-0235">DNA replication</keyword>
<evidence type="ECO:0000313" key="17">
    <source>
        <dbReference type="Proteomes" id="UP000612352"/>
    </source>
</evidence>
<dbReference type="SUPFAM" id="SSF57783">
    <property type="entry name" value="Zinc beta-ribbon"/>
    <property type="match status" value="1"/>
</dbReference>
<dbReference type="InterPro" id="IPR006171">
    <property type="entry name" value="TOPRIM_dom"/>
</dbReference>
<dbReference type="SUPFAM" id="SSF56731">
    <property type="entry name" value="DNA primase core"/>
    <property type="match status" value="1"/>
</dbReference>
<reference evidence="16 17" key="1">
    <citation type="submission" date="2020-12" db="EMBL/GenBank/DDBJ databases">
        <title>Brachybacterium sp. MASK1Z-5, whole genome shotgun sequence.</title>
        <authorList>
            <person name="Tuo L."/>
        </authorList>
    </citation>
    <scope>NUCLEOTIDE SEQUENCE [LARGE SCALE GENOMIC DNA]</scope>
    <source>
        <strain evidence="16 17">MASK1Z-5</strain>
    </source>
</reference>
<dbReference type="InterPro" id="IPR037068">
    <property type="entry name" value="DNA_primase_core_N_sf"/>
</dbReference>
<keyword evidence="17" id="KW-1185">Reference proteome</keyword>
<evidence type="ECO:0000256" key="6">
    <source>
        <dbReference type="ARBA" id="ARBA00022723"/>
    </source>
</evidence>
<feature type="zinc finger region" description="CHC2-type" evidence="12">
    <location>
        <begin position="42"/>
        <end position="66"/>
    </location>
</feature>
<dbReference type="NCBIfam" id="TIGR01391">
    <property type="entry name" value="dnaG"/>
    <property type="match status" value="1"/>
</dbReference>
<name>A0ABS1B7B9_9MICO</name>
<dbReference type="InterPro" id="IPR002694">
    <property type="entry name" value="Znf_CHC2"/>
</dbReference>
<organism evidence="16 17">
    <name type="scientific">Brachybacterium halotolerans</name>
    <dbReference type="NCBI Taxonomy" id="2795215"/>
    <lineage>
        <taxon>Bacteria</taxon>
        <taxon>Bacillati</taxon>
        <taxon>Actinomycetota</taxon>
        <taxon>Actinomycetes</taxon>
        <taxon>Micrococcales</taxon>
        <taxon>Dermabacteraceae</taxon>
        <taxon>Brachybacterium</taxon>
    </lineage>
</organism>
<dbReference type="PROSITE" id="PS50880">
    <property type="entry name" value="TOPRIM"/>
    <property type="match status" value="1"/>
</dbReference>
<dbReference type="PANTHER" id="PTHR30313">
    <property type="entry name" value="DNA PRIMASE"/>
    <property type="match status" value="1"/>
</dbReference>
<keyword evidence="4 12" id="KW-0548">Nucleotidyltransferase</keyword>
<dbReference type="Proteomes" id="UP000612352">
    <property type="component" value="Unassembled WGS sequence"/>
</dbReference>
<protein>
    <recommendedName>
        <fullName evidence="12 13">DNA primase</fullName>
        <ecNumber evidence="12">2.7.7.101</ecNumber>
    </recommendedName>
</protein>
<dbReference type="InterPro" id="IPR036977">
    <property type="entry name" value="DNA_primase_Znf_CHC2"/>
</dbReference>
<evidence type="ECO:0000256" key="7">
    <source>
        <dbReference type="ARBA" id="ARBA00022771"/>
    </source>
</evidence>
<dbReference type="InterPro" id="IPR006295">
    <property type="entry name" value="DNA_primase_DnaG"/>
</dbReference>
<feature type="domain" description="Toprim" evidence="15">
    <location>
        <begin position="264"/>
        <end position="362"/>
    </location>
</feature>
<dbReference type="InterPro" id="IPR034151">
    <property type="entry name" value="TOPRIM_DnaG_bac"/>
</dbReference>
<sequence length="672" mass="73301">MSQGRIRREDVEKVRGTARLDEVIGEHVTLRSGGIGSMKGLCPFHDEKTPSFNVRPQLGHWHCFGCGEGGDVISFVQKIDNLSFVEAVEMLAGRYGVELHYEDVGRGGGDRPDFGTRQRLLDAHAIAEEYFREQLATASAQVGRRFLAERGFDREAAERFGVGFAPEGWDSLLGHLRGRGFTEPELTASGLVSQGQRGVYDRFRGRLVWPIRDVTGKTIGFGARRLLESDQGPKYLNTPESPIYHKSQVLYGLDLARKEISSQHRVVVVEGYTDVMAAHLAGVTTAVASCGTAFGADHVKVVRRIMGDTNPSAGLRLNADGRGLGGEVIFTFDGDAAGQKAALRAFEEDQRFVAQTFVAVEPGGMDPCELRIAQGDAAVRDLVDSRKPLFEFAIRSVLAQVDLDTVEGQVSGLRMAAPVIARIRDRAMRPEYARRLAGWLGMDERTVLRAVHDAARTAPQQGRHAERPGETAPQGGAGQGTGSQGSSADGARAGADDAAAGIPIMRLADVVNRRDPVGQVELQSLAVMLQVPRMLDVERVGSLPDDSFHVPALQGVWDVILATGTLLDAVEGTLEAARFIDQVLEIAGETVRPLIIEIANVELPARDEQDLQRLATSLLDRLTELSITREFSVLRQRLQRTDAGADPEEYQRILGQLTAAQERRRALHSRDE</sequence>
<dbReference type="CDD" id="cd03364">
    <property type="entry name" value="TOPRIM_DnaG_primases"/>
    <property type="match status" value="1"/>
</dbReference>
<evidence type="ECO:0000256" key="11">
    <source>
        <dbReference type="ARBA" id="ARBA00023163"/>
    </source>
</evidence>
<evidence type="ECO:0000256" key="4">
    <source>
        <dbReference type="ARBA" id="ARBA00022695"/>
    </source>
</evidence>
<dbReference type="EMBL" id="JAEDAJ010000001">
    <property type="protein sequence ID" value="MBK0330132.1"/>
    <property type="molecule type" value="Genomic_DNA"/>
</dbReference>
<proteinExistence type="inferred from homology"/>
<dbReference type="InterPro" id="IPR030846">
    <property type="entry name" value="DnaG_bac"/>
</dbReference>
<dbReference type="EC" id="2.7.7.101" evidence="12"/>
<dbReference type="Gene3D" id="3.90.580.10">
    <property type="entry name" value="Zinc finger, CHC2-type domain"/>
    <property type="match status" value="1"/>
</dbReference>
<comment type="subunit">
    <text evidence="12">Monomer. Interacts with DnaB.</text>
</comment>
<keyword evidence="2 12" id="KW-0639">Primosome</keyword>
<dbReference type="Pfam" id="PF01807">
    <property type="entry name" value="Zn_ribbon_DnaG"/>
    <property type="match status" value="1"/>
</dbReference>
<dbReference type="Gene3D" id="3.40.1360.10">
    <property type="match status" value="1"/>
</dbReference>
<dbReference type="InterPro" id="IPR013264">
    <property type="entry name" value="DNAG_N"/>
</dbReference>
<evidence type="ECO:0000256" key="9">
    <source>
        <dbReference type="ARBA" id="ARBA00022842"/>
    </source>
</evidence>
<accession>A0ABS1B7B9</accession>
<evidence type="ECO:0000256" key="2">
    <source>
        <dbReference type="ARBA" id="ARBA00022515"/>
    </source>
</evidence>
<evidence type="ECO:0000313" key="16">
    <source>
        <dbReference type="EMBL" id="MBK0330132.1"/>
    </source>
</evidence>
<comment type="caution">
    <text evidence="16">The sequence shown here is derived from an EMBL/GenBank/DDBJ whole genome shotgun (WGS) entry which is preliminary data.</text>
</comment>
<evidence type="ECO:0000256" key="10">
    <source>
        <dbReference type="ARBA" id="ARBA00023125"/>
    </source>
</evidence>
<evidence type="ECO:0000259" key="15">
    <source>
        <dbReference type="PROSITE" id="PS50880"/>
    </source>
</evidence>
<keyword evidence="1 12" id="KW-0240">DNA-directed RNA polymerase</keyword>
<comment type="catalytic activity">
    <reaction evidence="12">
        <text>ssDNA + n NTP = ssDNA/pppN(pN)n-1 hybrid + (n-1) diphosphate.</text>
        <dbReference type="EC" id="2.7.7.101"/>
    </reaction>
</comment>
<dbReference type="HAMAP" id="MF_00974">
    <property type="entry name" value="DNA_primase_DnaG"/>
    <property type="match status" value="1"/>
</dbReference>
<gene>
    <name evidence="12" type="primary">dnaG</name>
    <name evidence="16" type="ORF">I8D64_01775</name>
</gene>
<keyword evidence="6 12" id="KW-0479">Metal-binding</keyword>
<dbReference type="Pfam" id="PF13662">
    <property type="entry name" value="Toprim_4"/>
    <property type="match status" value="1"/>
</dbReference>
<feature type="compositionally biased region" description="Low complexity" evidence="14">
    <location>
        <begin position="484"/>
        <end position="494"/>
    </location>
</feature>
<evidence type="ECO:0000256" key="3">
    <source>
        <dbReference type="ARBA" id="ARBA00022679"/>
    </source>
</evidence>
<dbReference type="InterPro" id="IPR050219">
    <property type="entry name" value="DnaG_primase"/>
</dbReference>
<keyword evidence="11 12" id="KW-0804">Transcription</keyword>
<keyword evidence="10 12" id="KW-0238">DNA-binding</keyword>
<keyword evidence="3 12" id="KW-0808">Transferase</keyword>
<comment type="similarity">
    <text evidence="12 13">Belongs to the DnaG primase family.</text>
</comment>
<keyword evidence="9" id="KW-0460">Magnesium</keyword>
<comment type="function">
    <text evidence="12 13">RNA polymerase that catalyzes the synthesis of short RNA molecules used as primers for DNA polymerase during DNA replication.</text>
</comment>
<feature type="region of interest" description="Disordered" evidence="14">
    <location>
        <begin position="456"/>
        <end position="494"/>
    </location>
</feature>
<keyword evidence="7 12" id="KW-0863">Zinc-finger</keyword>
<dbReference type="SMART" id="SM00493">
    <property type="entry name" value="TOPRIM"/>
    <property type="match status" value="1"/>
</dbReference>
<dbReference type="RefSeq" id="WP_200500785.1">
    <property type="nucleotide sequence ID" value="NZ_JAEDAJ010000001.1"/>
</dbReference>
<evidence type="ECO:0000256" key="8">
    <source>
        <dbReference type="ARBA" id="ARBA00022833"/>
    </source>
</evidence>
<dbReference type="Pfam" id="PF10410">
    <property type="entry name" value="DnaB_bind"/>
    <property type="match status" value="1"/>
</dbReference>
<dbReference type="InterPro" id="IPR019475">
    <property type="entry name" value="DNA_primase_DnaB-bd"/>
</dbReference>
<evidence type="ECO:0000256" key="13">
    <source>
        <dbReference type="PIRNR" id="PIRNR002811"/>
    </source>
</evidence>
<comment type="cofactor">
    <cofactor evidence="12 13">
        <name>Zn(2+)</name>
        <dbReference type="ChEBI" id="CHEBI:29105"/>
    </cofactor>
    <text evidence="12 13">Binds 1 zinc ion per monomer.</text>
</comment>
<dbReference type="Gene3D" id="3.90.980.10">
    <property type="entry name" value="DNA primase, catalytic core, N-terminal domain"/>
    <property type="match status" value="1"/>
</dbReference>
<evidence type="ECO:0000256" key="14">
    <source>
        <dbReference type="SAM" id="MobiDB-lite"/>
    </source>
</evidence>
<keyword evidence="8 12" id="KW-0862">Zinc</keyword>
<dbReference type="SMART" id="SM00400">
    <property type="entry name" value="ZnF_CHCC"/>
    <property type="match status" value="1"/>
</dbReference>
<dbReference type="Pfam" id="PF08275">
    <property type="entry name" value="DNAG_N"/>
    <property type="match status" value="1"/>
</dbReference>
<dbReference type="PANTHER" id="PTHR30313:SF2">
    <property type="entry name" value="DNA PRIMASE"/>
    <property type="match status" value="1"/>
</dbReference>
<comment type="domain">
    <text evidence="12">Contains an N-terminal zinc-binding domain, a central core domain that contains the primase activity, and a C-terminal DnaB-binding domain.</text>
</comment>
<evidence type="ECO:0000256" key="5">
    <source>
        <dbReference type="ARBA" id="ARBA00022705"/>
    </source>
</evidence>
<evidence type="ECO:0000256" key="12">
    <source>
        <dbReference type="HAMAP-Rule" id="MF_00974"/>
    </source>
</evidence>